<keyword evidence="7 9" id="KW-0472">Membrane</keyword>
<feature type="transmembrane region" description="Helical" evidence="9">
    <location>
        <begin position="57"/>
        <end position="80"/>
    </location>
</feature>
<sequence length="117" mass="13875">MFFCFISFFISFLLSFLFFFISYILGKRVWVDFEKNSPFECGFDPNLSARVPFSMRFFLLAVLFLIFDIEIVLLMPLPLIVSFTSWETGSLLSFFFLLVLLLGLFHEWKEGSLNWVY</sequence>
<dbReference type="InterPro" id="IPR038430">
    <property type="entry name" value="NDAH_ubi_oxred_su3_sf"/>
</dbReference>
<evidence type="ECO:0000256" key="7">
    <source>
        <dbReference type="ARBA" id="ARBA00023136"/>
    </source>
</evidence>
<name>A0A075CJE3_9BILA</name>
<dbReference type="PANTHER" id="PTHR11058">
    <property type="entry name" value="NADH-UBIQUINONE OXIDOREDUCTASE CHAIN 3"/>
    <property type="match status" value="1"/>
</dbReference>
<dbReference type="Gene3D" id="1.20.58.1610">
    <property type="entry name" value="NADH:ubiquinone/plastoquinone oxidoreductase, chain 3"/>
    <property type="match status" value="1"/>
</dbReference>
<evidence type="ECO:0000256" key="9">
    <source>
        <dbReference type="RuleBase" id="RU003640"/>
    </source>
</evidence>
<gene>
    <name evidence="10" type="primary">nad3</name>
</gene>
<dbReference type="GO" id="GO:0030964">
    <property type="term" value="C:NADH dehydrogenase complex"/>
    <property type="evidence" value="ECO:0007669"/>
    <property type="project" value="TreeGrafter"/>
</dbReference>
<evidence type="ECO:0000256" key="5">
    <source>
        <dbReference type="ARBA" id="ARBA00022692"/>
    </source>
</evidence>
<evidence type="ECO:0000256" key="1">
    <source>
        <dbReference type="ARBA" id="ARBA00004370"/>
    </source>
</evidence>
<comment type="function">
    <text evidence="9">Core subunit of the mitochondrial membrane respiratory chain NADH dehydrogenase (Complex I) which catalyzes electron transfer from NADH through the respiratory chain, using ubiquinone as an electron acceptor. Essential for the catalytic activity of complex I.</text>
</comment>
<evidence type="ECO:0000256" key="8">
    <source>
        <dbReference type="ARBA" id="ARBA00049551"/>
    </source>
</evidence>
<keyword evidence="9" id="KW-0830">Ubiquinone</keyword>
<organism evidence="10">
    <name type="scientific">Gononemertes parasita</name>
    <dbReference type="NCBI Taxonomy" id="649615"/>
    <lineage>
        <taxon>Eukaryota</taxon>
        <taxon>Metazoa</taxon>
        <taxon>Spiralia</taxon>
        <taxon>Lophotrochozoa</taxon>
        <taxon>Nemertea</taxon>
        <taxon>Enopla</taxon>
        <taxon>Hoplonemertea</taxon>
        <taxon>Monostilifera</taxon>
        <taxon>Eumonostilifera</taxon>
        <taxon>Prosorhochmidae</taxon>
        <taxon>Gononemertes</taxon>
    </lineage>
</organism>
<keyword evidence="9" id="KW-1278">Translocase</keyword>
<keyword evidence="9" id="KW-0249">Electron transport</keyword>
<dbReference type="InterPro" id="IPR000440">
    <property type="entry name" value="NADH_UbQ/plastoQ_OxRdtase_su3"/>
</dbReference>
<evidence type="ECO:0000313" key="10">
    <source>
        <dbReference type="EMBL" id="AGZ63895.1"/>
    </source>
</evidence>
<comment type="similarity">
    <text evidence="2 9">Belongs to the complex I subunit 3 family.</text>
</comment>
<dbReference type="GO" id="GO:0008137">
    <property type="term" value="F:NADH dehydrogenase (ubiquinone) activity"/>
    <property type="evidence" value="ECO:0007669"/>
    <property type="project" value="UniProtKB-UniRule"/>
</dbReference>
<feature type="transmembrane region" description="Helical" evidence="9">
    <location>
        <begin position="86"/>
        <end position="105"/>
    </location>
</feature>
<reference evidence="10" key="1">
    <citation type="journal article" date="2013" name="Parasit. Vectors">
        <title>Complete mitochondrial genome sequences of two parasitic/commensal nemerteans, Gononemertes parasita and Nemertopsis tetraclitophila (Nemertea: Hoplonemertea) with phylogenetic implications.</title>
        <authorList>
            <person name="Sun W.Y."/>
            <person name="Xu D.L."/>
            <person name="Chen H.X."/>
            <person name="Shi W."/>
            <person name="Sun S.C."/>
        </authorList>
    </citation>
    <scope>NUCLEOTIDE SEQUENCE</scope>
</reference>
<dbReference type="EMBL" id="KF572481">
    <property type="protein sequence ID" value="AGZ63895.1"/>
    <property type="molecule type" value="Genomic_DNA"/>
</dbReference>
<keyword evidence="9" id="KW-0679">Respiratory chain</keyword>
<geneLocation type="mitochondrion" evidence="10"/>
<dbReference type="PANTHER" id="PTHR11058:SF9">
    <property type="entry name" value="NADH-UBIQUINONE OXIDOREDUCTASE CHAIN 3"/>
    <property type="match status" value="1"/>
</dbReference>
<evidence type="ECO:0000256" key="4">
    <source>
        <dbReference type="ARBA" id="ARBA00022448"/>
    </source>
</evidence>
<evidence type="ECO:0000256" key="2">
    <source>
        <dbReference type="ARBA" id="ARBA00008472"/>
    </source>
</evidence>
<keyword evidence="9 10" id="KW-0496">Mitochondrion</keyword>
<dbReference type="GO" id="GO:0031966">
    <property type="term" value="C:mitochondrial membrane"/>
    <property type="evidence" value="ECO:0007669"/>
    <property type="project" value="UniProtKB-SubCell"/>
</dbReference>
<dbReference type="EC" id="7.1.1.2" evidence="9"/>
<keyword evidence="9" id="KW-0520">NAD</keyword>
<proteinExistence type="inferred from homology"/>
<evidence type="ECO:0000256" key="3">
    <source>
        <dbReference type="ARBA" id="ARBA00021007"/>
    </source>
</evidence>
<dbReference type="Pfam" id="PF00507">
    <property type="entry name" value="Oxidored_q4"/>
    <property type="match status" value="1"/>
</dbReference>
<dbReference type="AlphaFoldDB" id="A0A075CJE3"/>
<feature type="transmembrane region" description="Helical" evidence="9">
    <location>
        <begin position="6"/>
        <end position="25"/>
    </location>
</feature>
<comment type="subcellular location">
    <subcellularLocation>
        <location evidence="1">Membrane</location>
    </subcellularLocation>
    <subcellularLocation>
        <location evidence="9">Mitochondrion membrane</location>
        <topology evidence="9">Multi-pass membrane protein</topology>
    </subcellularLocation>
</comment>
<evidence type="ECO:0000256" key="6">
    <source>
        <dbReference type="ARBA" id="ARBA00022989"/>
    </source>
</evidence>
<protein>
    <recommendedName>
        <fullName evidence="3 9">NADH-ubiquinone oxidoreductase chain 3</fullName>
        <ecNumber evidence="9">7.1.1.2</ecNumber>
    </recommendedName>
</protein>
<accession>A0A075CJE3</accession>
<comment type="catalytic activity">
    <reaction evidence="8 9">
        <text>a ubiquinone + NADH + 5 H(+)(in) = a ubiquinol + NAD(+) + 4 H(+)(out)</text>
        <dbReference type="Rhea" id="RHEA:29091"/>
        <dbReference type="Rhea" id="RHEA-COMP:9565"/>
        <dbReference type="Rhea" id="RHEA-COMP:9566"/>
        <dbReference type="ChEBI" id="CHEBI:15378"/>
        <dbReference type="ChEBI" id="CHEBI:16389"/>
        <dbReference type="ChEBI" id="CHEBI:17976"/>
        <dbReference type="ChEBI" id="CHEBI:57540"/>
        <dbReference type="ChEBI" id="CHEBI:57945"/>
        <dbReference type="EC" id="7.1.1.2"/>
    </reaction>
</comment>
<keyword evidence="6 9" id="KW-1133">Transmembrane helix</keyword>
<keyword evidence="5 9" id="KW-0812">Transmembrane</keyword>
<keyword evidence="4 9" id="KW-0813">Transport</keyword>